<evidence type="ECO:0000313" key="2">
    <source>
        <dbReference type="EMBL" id="RKF15984.1"/>
    </source>
</evidence>
<evidence type="ECO:0000256" key="1">
    <source>
        <dbReference type="SAM" id="Phobius"/>
    </source>
</evidence>
<keyword evidence="1" id="KW-0812">Transmembrane</keyword>
<dbReference type="OrthoDB" id="9810066at2"/>
<keyword evidence="3" id="KW-1185">Reference proteome</keyword>
<organism evidence="2 3">
    <name type="scientific">Altericroceibacterium spongiae</name>
    <dbReference type="NCBI Taxonomy" id="2320269"/>
    <lineage>
        <taxon>Bacteria</taxon>
        <taxon>Pseudomonadati</taxon>
        <taxon>Pseudomonadota</taxon>
        <taxon>Alphaproteobacteria</taxon>
        <taxon>Sphingomonadales</taxon>
        <taxon>Erythrobacteraceae</taxon>
        <taxon>Altericroceibacterium</taxon>
    </lineage>
</organism>
<name>A0A420E9H4_9SPHN</name>
<dbReference type="RefSeq" id="WP_120326054.1">
    <property type="nucleotide sequence ID" value="NZ_RAPF01000018.1"/>
</dbReference>
<proteinExistence type="predicted"/>
<reference evidence="2 3" key="1">
    <citation type="submission" date="2018-09" db="EMBL/GenBank/DDBJ databases">
        <title>Altererythrobacter spongiae sp. nov., isolated from a marine sponge.</title>
        <authorList>
            <person name="Zhuang L."/>
            <person name="Luo L."/>
        </authorList>
    </citation>
    <scope>NUCLEOTIDE SEQUENCE [LARGE SCALE GENOMIC DNA]</scope>
    <source>
        <strain evidence="2 3">HN-Y73</strain>
    </source>
</reference>
<evidence type="ECO:0000313" key="3">
    <source>
        <dbReference type="Proteomes" id="UP000284395"/>
    </source>
</evidence>
<gene>
    <name evidence="2" type="ORF">D6851_17050</name>
</gene>
<comment type="caution">
    <text evidence="2">The sequence shown here is derived from an EMBL/GenBank/DDBJ whole genome shotgun (WGS) entry which is preliminary data.</text>
</comment>
<accession>A0A420E9H4</accession>
<keyword evidence="1" id="KW-0472">Membrane</keyword>
<dbReference type="Proteomes" id="UP000284395">
    <property type="component" value="Unassembled WGS sequence"/>
</dbReference>
<keyword evidence="1" id="KW-1133">Transmembrane helix</keyword>
<feature type="transmembrane region" description="Helical" evidence="1">
    <location>
        <begin position="17"/>
        <end position="39"/>
    </location>
</feature>
<dbReference type="AlphaFoldDB" id="A0A420E9H4"/>
<dbReference type="EMBL" id="RAPF01000018">
    <property type="protein sequence ID" value="RKF15984.1"/>
    <property type="molecule type" value="Genomic_DNA"/>
</dbReference>
<protein>
    <submittedName>
        <fullName evidence="2">Uncharacterized protein</fullName>
    </submittedName>
</protein>
<sequence length="162" mass="17354">MAPAIDVDTDRDFQERFWIVVRVGWVAMAVLCLVALLGLTGSGGPYSSQTIQAGPVRIDFPAIARWQASDTLTVHVASQSERTTVLIPAAFGDIFTIDSISPQARSVTATPEGELFEFAVKPGGKATIDFSVRPVRPVWRSQLGPFKVDGASSPPTTLTVLP</sequence>